<gene>
    <name evidence="1" type="ORF">EB820_05165</name>
</gene>
<organism evidence="1 2">
    <name type="scientific">Brevibacillus agri</name>
    <dbReference type="NCBI Taxonomy" id="51101"/>
    <lineage>
        <taxon>Bacteria</taxon>
        <taxon>Bacillati</taxon>
        <taxon>Bacillota</taxon>
        <taxon>Bacilli</taxon>
        <taxon>Bacillales</taxon>
        <taxon>Paenibacillaceae</taxon>
        <taxon>Brevibacillus</taxon>
    </lineage>
</organism>
<dbReference type="InterPro" id="IPR030956">
    <property type="entry name" value="McbB"/>
</dbReference>
<reference evidence="1 2" key="1">
    <citation type="submission" date="2018-10" db="EMBL/GenBank/DDBJ databases">
        <title>Phylogenomics of Brevibacillus.</title>
        <authorList>
            <person name="Dunlap C."/>
        </authorList>
    </citation>
    <scope>NUCLEOTIDE SEQUENCE [LARGE SCALE GENOMIC DNA]</scope>
    <source>
        <strain evidence="1 2">NRRL NRS 1219</strain>
    </source>
</reference>
<name>A0A3M8B613_9BACL</name>
<dbReference type="Proteomes" id="UP000276178">
    <property type="component" value="Unassembled WGS sequence"/>
</dbReference>
<dbReference type="AlphaFoldDB" id="A0A3M8B613"/>
<dbReference type="NCBIfam" id="TIGR04424">
    <property type="entry name" value="metallo_McbB"/>
    <property type="match status" value="1"/>
</dbReference>
<comment type="caution">
    <text evidence="1">The sequence shown here is derived from an EMBL/GenBank/DDBJ whole genome shotgun (WGS) entry which is preliminary data.</text>
</comment>
<dbReference type="OrthoDB" id="2621346at2"/>
<evidence type="ECO:0000313" key="1">
    <source>
        <dbReference type="EMBL" id="RNB58899.1"/>
    </source>
</evidence>
<dbReference type="GeneID" id="82809892"/>
<proteinExistence type="predicted"/>
<evidence type="ECO:0000313" key="2">
    <source>
        <dbReference type="Proteomes" id="UP000276178"/>
    </source>
</evidence>
<protein>
    <submittedName>
        <fullName evidence="1">McbB family protein</fullName>
    </submittedName>
</protein>
<accession>A0A3M8B613</accession>
<dbReference type="EMBL" id="RHHN01000016">
    <property type="protein sequence ID" value="RNB58899.1"/>
    <property type="molecule type" value="Genomic_DNA"/>
</dbReference>
<dbReference type="RefSeq" id="WP_122952626.1">
    <property type="nucleotide sequence ID" value="NZ_BJOD01000056.1"/>
</dbReference>
<sequence>MTSNYRINRFLCHSLQNGDVVVQTANGVMKIHDKDLIDLIQSWDRTGKKEISESVLEQIFKEEKEEVIGFLASNGLIRTVKEKMLRIDSVTIMTNDDFLRSILMNTLVEDFQENLAITSLSVDDMQPCEENELSLVFLNPYNKSLGKRIRDRHMESSNSYLLMSYIYNNKFYMDSLYNRNWVNPCHCCHIGHIESHMRIGSADNLTYQQVIDMLYSLEEDIKIGVPLTNSQRVIIASCLIKRMQLLFHDFTYSKIHHEDINRAMVMKLDNFKIYEDTSIHWELCDCYE</sequence>